<proteinExistence type="predicted"/>
<sequence length="262" mass="28081">MTSHPTATSIDDPLFDEIVGWVAEAERITVLTGAGISTGSGVPDFRGPNGLWTLNPGAERASHVRHYLEDEEARRAGWRAALDRRMGRITPNVGHLALVELERRGKLLGLATQNVDGLHIAAGNSPELVHELHGTWRFSRCFGCGDRRPVEETVDRVAAGDHDPRCLLCGGVMKRDVVLFGEPLDEGTIGAAMVASEACDVFLAIGTSLGVTPAANTITRARAAGARTVIINGQPTERDQYASASLRGDISELLPELVFRAT</sequence>
<evidence type="ECO:0000313" key="4">
    <source>
        <dbReference type="EMBL" id="CAB4580300.1"/>
    </source>
</evidence>
<keyword evidence="2" id="KW-0520">NAD</keyword>
<dbReference type="AlphaFoldDB" id="A0A6J6EUS1"/>
<dbReference type="PANTHER" id="PTHR11085">
    <property type="entry name" value="NAD-DEPENDENT PROTEIN DEACYLASE SIRTUIN-5, MITOCHONDRIAL-RELATED"/>
    <property type="match status" value="1"/>
</dbReference>
<dbReference type="InterPro" id="IPR026590">
    <property type="entry name" value="Ssirtuin_cat_dom"/>
</dbReference>
<keyword evidence="1" id="KW-0808">Transferase</keyword>
<reference evidence="4" key="1">
    <citation type="submission" date="2020-05" db="EMBL/GenBank/DDBJ databases">
        <authorList>
            <person name="Chiriac C."/>
            <person name="Salcher M."/>
            <person name="Ghai R."/>
            <person name="Kavagutti S V."/>
        </authorList>
    </citation>
    <scope>NUCLEOTIDE SEQUENCE</scope>
</reference>
<evidence type="ECO:0000256" key="2">
    <source>
        <dbReference type="ARBA" id="ARBA00023027"/>
    </source>
</evidence>
<organism evidence="4">
    <name type="scientific">freshwater metagenome</name>
    <dbReference type="NCBI Taxonomy" id="449393"/>
    <lineage>
        <taxon>unclassified sequences</taxon>
        <taxon>metagenomes</taxon>
        <taxon>ecological metagenomes</taxon>
    </lineage>
</organism>
<evidence type="ECO:0000256" key="1">
    <source>
        <dbReference type="ARBA" id="ARBA00022679"/>
    </source>
</evidence>
<dbReference type="InterPro" id="IPR050134">
    <property type="entry name" value="NAD-dep_sirtuin_deacylases"/>
</dbReference>
<feature type="domain" description="Deacetylase sirtuin-type" evidence="3">
    <location>
        <begin position="8"/>
        <end position="262"/>
    </location>
</feature>
<protein>
    <submittedName>
        <fullName evidence="4">Unannotated protein</fullName>
    </submittedName>
</protein>
<dbReference type="PROSITE" id="PS50305">
    <property type="entry name" value="SIRTUIN"/>
    <property type="match status" value="1"/>
</dbReference>
<name>A0A6J6EUS1_9ZZZZ</name>
<dbReference type="Gene3D" id="2.20.28.200">
    <property type="match status" value="1"/>
</dbReference>
<evidence type="ECO:0000259" key="3">
    <source>
        <dbReference type="PROSITE" id="PS50305"/>
    </source>
</evidence>
<dbReference type="SUPFAM" id="SSF52467">
    <property type="entry name" value="DHS-like NAD/FAD-binding domain"/>
    <property type="match status" value="1"/>
</dbReference>
<dbReference type="InterPro" id="IPR003000">
    <property type="entry name" value="Sirtuin"/>
</dbReference>
<dbReference type="CDD" id="cd01407">
    <property type="entry name" value="SIR2-fam"/>
    <property type="match status" value="1"/>
</dbReference>
<gene>
    <name evidence="4" type="ORF">UFOPK1722_00982</name>
</gene>
<accession>A0A6J6EUS1</accession>
<dbReference type="Pfam" id="PF02146">
    <property type="entry name" value="SIR2"/>
    <property type="match status" value="1"/>
</dbReference>
<dbReference type="PANTHER" id="PTHR11085:SF4">
    <property type="entry name" value="NAD-DEPENDENT PROTEIN DEACYLASE"/>
    <property type="match status" value="1"/>
</dbReference>
<dbReference type="Gene3D" id="3.40.50.1220">
    <property type="entry name" value="TPP-binding domain"/>
    <property type="match status" value="1"/>
</dbReference>
<dbReference type="InterPro" id="IPR029035">
    <property type="entry name" value="DHS-like_NAD/FAD-binding_dom"/>
</dbReference>
<dbReference type="GO" id="GO:0070403">
    <property type="term" value="F:NAD+ binding"/>
    <property type="evidence" value="ECO:0007669"/>
    <property type="project" value="InterPro"/>
</dbReference>
<dbReference type="GO" id="GO:0017136">
    <property type="term" value="F:histone deacetylase activity, NAD-dependent"/>
    <property type="evidence" value="ECO:0007669"/>
    <property type="project" value="TreeGrafter"/>
</dbReference>
<dbReference type="EMBL" id="CAEZTS010000077">
    <property type="protein sequence ID" value="CAB4580300.1"/>
    <property type="molecule type" value="Genomic_DNA"/>
</dbReference>